<keyword evidence="2" id="KW-1185">Reference proteome</keyword>
<reference evidence="2" key="1">
    <citation type="journal article" date="2019" name="Int. J. Syst. Evol. Microbiol.">
        <title>The Global Catalogue of Microorganisms (GCM) 10K type strain sequencing project: providing services to taxonomists for standard genome sequencing and annotation.</title>
        <authorList>
            <consortium name="The Broad Institute Genomics Platform"/>
            <consortium name="The Broad Institute Genome Sequencing Center for Infectious Disease"/>
            <person name="Wu L."/>
            <person name="Ma J."/>
        </authorList>
    </citation>
    <scope>NUCLEOTIDE SEQUENCE [LARGE SCALE GENOMIC DNA]</scope>
    <source>
        <strain evidence="2">JCM 17706</strain>
    </source>
</reference>
<evidence type="ECO:0000313" key="1">
    <source>
        <dbReference type="EMBL" id="GAA5097207.1"/>
    </source>
</evidence>
<dbReference type="EMBL" id="BAABIY010000012">
    <property type="protein sequence ID" value="GAA5097207.1"/>
    <property type="molecule type" value="Genomic_DNA"/>
</dbReference>
<dbReference type="Proteomes" id="UP001501525">
    <property type="component" value="Unassembled WGS sequence"/>
</dbReference>
<protein>
    <recommendedName>
        <fullName evidence="3">XRE family transcriptional regulator</fullName>
    </recommendedName>
</protein>
<name>A0ABP9MJP6_9HYPH</name>
<organism evidence="1 2">
    <name type="scientific">Bartonella acomydis</name>
    <dbReference type="NCBI Taxonomy" id="686234"/>
    <lineage>
        <taxon>Bacteria</taxon>
        <taxon>Pseudomonadati</taxon>
        <taxon>Pseudomonadota</taxon>
        <taxon>Alphaproteobacteria</taxon>
        <taxon>Hyphomicrobiales</taxon>
        <taxon>Bartonellaceae</taxon>
        <taxon>Bartonella</taxon>
    </lineage>
</organism>
<evidence type="ECO:0000313" key="2">
    <source>
        <dbReference type="Proteomes" id="UP001501525"/>
    </source>
</evidence>
<proteinExistence type="predicted"/>
<sequence length="50" mass="6038">MARPEKEPRTELAKRLRKVRNTLGFKERKQFAEHFGIPETTMCNYETELR</sequence>
<comment type="caution">
    <text evidence="1">The sequence shown here is derived from an EMBL/GenBank/DDBJ whole genome shotgun (WGS) entry which is preliminary data.</text>
</comment>
<gene>
    <name evidence="1" type="ORF">GCM10023260_06880</name>
</gene>
<evidence type="ECO:0008006" key="3">
    <source>
        <dbReference type="Google" id="ProtNLM"/>
    </source>
</evidence>
<accession>A0ABP9MJP6</accession>